<dbReference type="InterPro" id="IPR008936">
    <property type="entry name" value="Rho_GTPase_activation_prot"/>
</dbReference>
<proteinExistence type="predicted"/>
<dbReference type="GO" id="GO:1903479">
    <property type="term" value="P:mitotic actomyosin contractile ring assembly actin filament organization"/>
    <property type="evidence" value="ECO:0007669"/>
    <property type="project" value="TreeGrafter"/>
</dbReference>
<name>A0A137P3Q5_CONC2</name>
<dbReference type="PANTHER" id="PTHR14149">
    <property type="entry name" value="RAS GTPASE-ACTIVATING PROTEIN WITH IQ MOTIF"/>
    <property type="match status" value="1"/>
</dbReference>
<evidence type="ECO:0000313" key="2">
    <source>
        <dbReference type="EMBL" id="KXN69561.1"/>
    </source>
</evidence>
<dbReference type="STRING" id="796925.A0A137P3Q5"/>
<dbReference type="GO" id="GO:0005516">
    <property type="term" value="F:calmodulin binding"/>
    <property type="evidence" value="ECO:0007669"/>
    <property type="project" value="TreeGrafter"/>
</dbReference>
<accession>A0A137P3Q5</accession>
<dbReference type="Pfam" id="PF00616">
    <property type="entry name" value="RasGAP"/>
    <property type="match status" value="1"/>
</dbReference>
<dbReference type="Gene3D" id="1.10.506.10">
    <property type="entry name" value="GTPase Activation - p120gap, domain 1"/>
    <property type="match status" value="1"/>
</dbReference>
<dbReference type="GO" id="GO:0005096">
    <property type="term" value="F:GTPase activator activity"/>
    <property type="evidence" value="ECO:0007669"/>
    <property type="project" value="TreeGrafter"/>
</dbReference>
<dbReference type="InterPro" id="IPR001936">
    <property type="entry name" value="RasGAP_dom"/>
</dbReference>
<dbReference type="AlphaFoldDB" id="A0A137P3Q5"/>
<gene>
    <name evidence="2" type="ORF">CONCODRAFT_7972</name>
</gene>
<reference evidence="2 3" key="1">
    <citation type="journal article" date="2015" name="Genome Biol. Evol.">
        <title>Phylogenomic analyses indicate that early fungi evolved digesting cell walls of algal ancestors of land plants.</title>
        <authorList>
            <person name="Chang Y."/>
            <person name="Wang S."/>
            <person name="Sekimoto S."/>
            <person name="Aerts A.L."/>
            <person name="Choi C."/>
            <person name="Clum A."/>
            <person name="LaButti K.M."/>
            <person name="Lindquist E.A."/>
            <person name="Yee Ngan C."/>
            <person name="Ohm R.A."/>
            <person name="Salamov A.A."/>
            <person name="Grigoriev I.V."/>
            <person name="Spatafora J.W."/>
            <person name="Berbee M.L."/>
        </authorList>
    </citation>
    <scope>NUCLEOTIDE SEQUENCE [LARGE SCALE GENOMIC DNA]</scope>
    <source>
        <strain evidence="2 3">NRRL 28638</strain>
    </source>
</reference>
<dbReference type="EMBL" id="KQ964530">
    <property type="protein sequence ID" value="KXN69561.1"/>
    <property type="molecule type" value="Genomic_DNA"/>
</dbReference>
<sequence length="122" mass="14018">MITLEEVIHSVAPANQPNPQETILDEPEIVLQTNPLLIYRQLIKQEEMRSGIRSARPCNVTPETALSDAETRTVLIQHLQQLRSITDQFIDRFYQSLDNMPYGIRYIAKELKNSLMRKNPGA</sequence>
<evidence type="ECO:0000259" key="1">
    <source>
        <dbReference type="PROSITE" id="PS50018"/>
    </source>
</evidence>
<dbReference type="PANTHER" id="PTHR14149:SF14">
    <property type="entry name" value="CALPONIN-HOMOLOGY (CH) DOMAIN-CONTAINING PROTEIN"/>
    <property type="match status" value="1"/>
</dbReference>
<feature type="domain" description="Ras-GAP" evidence="1">
    <location>
        <begin position="1"/>
        <end position="122"/>
    </location>
</feature>
<dbReference type="GO" id="GO:0110085">
    <property type="term" value="C:mitotic actomyosin contractile ring"/>
    <property type="evidence" value="ECO:0007669"/>
    <property type="project" value="TreeGrafter"/>
</dbReference>
<keyword evidence="3" id="KW-1185">Reference proteome</keyword>
<dbReference type="SUPFAM" id="SSF48350">
    <property type="entry name" value="GTPase activation domain, GAP"/>
    <property type="match status" value="1"/>
</dbReference>
<dbReference type="GO" id="GO:0051015">
    <property type="term" value="F:actin filament binding"/>
    <property type="evidence" value="ECO:0007669"/>
    <property type="project" value="TreeGrafter"/>
</dbReference>
<dbReference type="Proteomes" id="UP000070444">
    <property type="component" value="Unassembled WGS sequence"/>
</dbReference>
<dbReference type="OrthoDB" id="775356at2759"/>
<organism evidence="2 3">
    <name type="scientific">Conidiobolus coronatus (strain ATCC 28846 / CBS 209.66 / NRRL 28638)</name>
    <name type="common">Delacroixia coronata</name>
    <dbReference type="NCBI Taxonomy" id="796925"/>
    <lineage>
        <taxon>Eukaryota</taxon>
        <taxon>Fungi</taxon>
        <taxon>Fungi incertae sedis</taxon>
        <taxon>Zoopagomycota</taxon>
        <taxon>Entomophthoromycotina</taxon>
        <taxon>Entomophthoromycetes</taxon>
        <taxon>Entomophthorales</taxon>
        <taxon>Ancylistaceae</taxon>
        <taxon>Conidiobolus</taxon>
    </lineage>
</organism>
<dbReference type="PROSITE" id="PS50018">
    <property type="entry name" value="RAS_GTPASE_ACTIV_2"/>
    <property type="match status" value="1"/>
</dbReference>
<evidence type="ECO:0000313" key="3">
    <source>
        <dbReference type="Proteomes" id="UP000070444"/>
    </source>
</evidence>
<protein>
    <submittedName>
        <fullName evidence="2">Ras GTPase-activating protein</fullName>
    </submittedName>
</protein>